<reference evidence="4" key="1">
    <citation type="journal article" date="2019" name="Int. J. Syst. Evol. Microbiol.">
        <title>The Global Catalogue of Microorganisms (GCM) 10K type strain sequencing project: providing services to taxonomists for standard genome sequencing and annotation.</title>
        <authorList>
            <consortium name="The Broad Institute Genomics Platform"/>
            <consortium name="The Broad Institute Genome Sequencing Center for Infectious Disease"/>
            <person name="Wu L."/>
            <person name="Ma J."/>
        </authorList>
    </citation>
    <scope>NUCLEOTIDE SEQUENCE [LARGE SCALE GENOMIC DNA]</scope>
    <source>
        <strain evidence="4">JCM 9371</strain>
    </source>
</reference>
<keyword evidence="1" id="KW-0472">Membrane</keyword>
<evidence type="ECO:0000256" key="1">
    <source>
        <dbReference type="SAM" id="Phobius"/>
    </source>
</evidence>
<evidence type="ECO:0000259" key="2">
    <source>
        <dbReference type="PROSITE" id="PS50911"/>
    </source>
</evidence>
<protein>
    <submittedName>
        <fullName evidence="3">CHAP domain-containing protein</fullName>
    </submittedName>
</protein>
<feature type="domain" description="Peptidase C51" evidence="2">
    <location>
        <begin position="115"/>
        <end position="245"/>
    </location>
</feature>
<sequence>MTGRFDRLSLNLKSLTAEDRAVGVAVGAVLAGAIGLSVFNPLPGASATAETPAQAAAAQGTSSEGAVSATAEARREGFRVAPHRVKASEVIKMAESQIGVHEGAGGMTKYHRWYVSTPHAKATASRDGGRVAEYNGASWCNMFVSWVGAQVGAQGMGWDAYTVQHATWFKKSGKWGTTPKPGAVVFFDFKDGRSGGISGIEHVGFVKKDNGDGTITTVEGNTGNAVKEKVRKESQVVGYGYPDYR</sequence>
<organism evidence="3 4">
    <name type="scientific">Actinomadura fibrosa</name>
    <dbReference type="NCBI Taxonomy" id="111802"/>
    <lineage>
        <taxon>Bacteria</taxon>
        <taxon>Bacillati</taxon>
        <taxon>Actinomycetota</taxon>
        <taxon>Actinomycetes</taxon>
        <taxon>Streptosporangiales</taxon>
        <taxon>Thermomonosporaceae</taxon>
        <taxon>Actinomadura</taxon>
    </lineage>
</organism>
<dbReference type="Gene3D" id="3.90.1720.10">
    <property type="entry name" value="endopeptidase domain like (from Nostoc punctiforme)"/>
    <property type="match status" value="1"/>
</dbReference>
<keyword evidence="1" id="KW-0812">Transmembrane</keyword>
<name>A0ABW2XPI7_9ACTN</name>
<dbReference type="Proteomes" id="UP001597063">
    <property type="component" value="Unassembled WGS sequence"/>
</dbReference>
<keyword evidence="1" id="KW-1133">Transmembrane helix</keyword>
<dbReference type="InterPro" id="IPR007921">
    <property type="entry name" value="CHAP_dom"/>
</dbReference>
<dbReference type="EMBL" id="JBHTGP010000012">
    <property type="protein sequence ID" value="MFD0687373.1"/>
    <property type="molecule type" value="Genomic_DNA"/>
</dbReference>
<evidence type="ECO:0000313" key="4">
    <source>
        <dbReference type="Proteomes" id="UP001597063"/>
    </source>
</evidence>
<dbReference type="Pfam" id="PF05257">
    <property type="entry name" value="CHAP"/>
    <property type="match status" value="1"/>
</dbReference>
<evidence type="ECO:0000313" key="3">
    <source>
        <dbReference type="EMBL" id="MFD0687373.1"/>
    </source>
</evidence>
<feature type="transmembrane region" description="Helical" evidence="1">
    <location>
        <begin position="21"/>
        <end position="39"/>
    </location>
</feature>
<gene>
    <name evidence="3" type="ORF">ACFQZM_22955</name>
</gene>
<dbReference type="PROSITE" id="PS50911">
    <property type="entry name" value="CHAP"/>
    <property type="match status" value="1"/>
</dbReference>
<keyword evidence="4" id="KW-1185">Reference proteome</keyword>
<comment type="caution">
    <text evidence="3">The sequence shown here is derived from an EMBL/GenBank/DDBJ whole genome shotgun (WGS) entry which is preliminary data.</text>
</comment>
<accession>A0ABW2XPI7</accession>
<proteinExistence type="predicted"/>
<dbReference type="RefSeq" id="WP_131759144.1">
    <property type="nucleotide sequence ID" value="NZ_CAACUY010000069.1"/>
</dbReference>